<name>A0A370QFE1_9FLAO</name>
<gene>
    <name evidence="2" type="ORF">C8D94_102268</name>
</gene>
<dbReference type="RefSeq" id="WP_115123290.1">
    <property type="nucleotide sequence ID" value="NZ_QRAO01000002.1"/>
</dbReference>
<dbReference type="EMBL" id="QRAO01000002">
    <property type="protein sequence ID" value="RDK87088.1"/>
    <property type="molecule type" value="Genomic_DNA"/>
</dbReference>
<dbReference type="Proteomes" id="UP000255317">
    <property type="component" value="Unassembled WGS sequence"/>
</dbReference>
<accession>A0A370QFE1</accession>
<organism evidence="2 3">
    <name type="scientific">Marinirhabdus gelatinilytica</name>
    <dbReference type="NCBI Taxonomy" id="1703343"/>
    <lineage>
        <taxon>Bacteria</taxon>
        <taxon>Pseudomonadati</taxon>
        <taxon>Bacteroidota</taxon>
        <taxon>Flavobacteriia</taxon>
        <taxon>Flavobacteriales</taxon>
        <taxon>Flavobacteriaceae</taxon>
    </lineage>
</organism>
<keyword evidence="1" id="KW-0732">Signal</keyword>
<evidence type="ECO:0008006" key="4">
    <source>
        <dbReference type="Google" id="ProtNLM"/>
    </source>
</evidence>
<evidence type="ECO:0000256" key="1">
    <source>
        <dbReference type="SAM" id="SignalP"/>
    </source>
</evidence>
<dbReference type="OrthoDB" id="7443339at2"/>
<dbReference type="PROSITE" id="PS51257">
    <property type="entry name" value="PROKAR_LIPOPROTEIN"/>
    <property type="match status" value="1"/>
</dbReference>
<reference evidence="2 3" key="1">
    <citation type="submission" date="2018-07" db="EMBL/GenBank/DDBJ databases">
        <title>Genomic Encyclopedia of Type Strains, Phase IV (KMG-IV): sequencing the most valuable type-strain genomes for metagenomic binning, comparative biology and taxonomic classification.</title>
        <authorList>
            <person name="Goeker M."/>
        </authorList>
    </citation>
    <scope>NUCLEOTIDE SEQUENCE [LARGE SCALE GENOMIC DNA]</scope>
    <source>
        <strain evidence="2 3">DSM 101478</strain>
    </source>
</reference>
<protein>
    <recommendedName>
        <fullName evidence="4">GDSL-like lipase/acylhydrolase family protein</fullName>
    </recommendedName>
</protein>
<feature type="signal peptide" evidence="1">
    <location>
        <begin position="1"/>
        <end position="22"/>
    </location>
</feature>
<keyword evidence="3" id="KW-1185">Reference proteome</keyword>
<evidence type="ECO:0000313" key="2">
    <source>
        <dbReference type="EMBL" id="RDK87088.1"/>
    </source>
</evidence>
<dbReference type="AlphaFoldDB" id="A0A370QFE1"/>
<comment type="caution">
    <text evidence="2">The sequence shown here is derived from an EMBL/GenBank/DDBJ whole genome shotgun (WGS) entry which is preliminary data.</text>
</comment>
<feature type="chain" id="PRO_5016646025" description="GDSL-like lipase/acylhydrolase family protein" evidence="1">
    <location>
        <begin position="23"/>
        <end position="89"/>
    </location>
</feature>
<sequence>MRSWYSVLVVLALLGCSGSDESTVPFEVPQDEESTNNDPNIVNILFIGNSLTSFNNGMDFHVQRFYSNGNELPNPVLVDESTLPGATLQ</sequence>
<evidence type="ECO:0000313" key="3">
    <source>
        <dbReference type="Proteomes" id="UP000255317"/>
    </source>
</evidence>
<proteinExistence type="predicted"/>